<evidence type="ECO:0000313" key="1">
    <source>
        <dbReference type="EMBL" id="KAF2764652.1"/>
    </source>
</evidence>
<proteinExistence type="predicted"/>
<keyword evidence="2" id="KW-1185">Reference proteome</keyword>
<dbReference type="OrthoDB" id="10608163at2759"/>
<name>A0A6G1KWF4_9PEZI</name>
<gene>
    <name evidence="1" type="ORF">EJ03DRAFT_357594</name>
</gene>
<sequence>MAVSRRGSIMHIRTICEPESWVLCRSHTSLRRALTDPRLTTPTPQLLRDLSFVQEISSRRRYVQTQDQHDATSTRFISALAALLDLSGDRMLREARPSEVAALLRVAVADVIDDGEIEWVGRGELIERFRGGAEVIEEYEGPPVMSGGLGSLDAEEEGEVQSYWRYLGGYEEKENNFVRNRGSDAGADSEMSWPPLLQQTTDMLAGLSLEEVDGGGEADIALPDPYAAPHNSSPLLLLPQATESFSNPDLEEPGHDFANAASLTLYPDLAQATPFLVCSQDESPTASPTAAAAGPTHVLPNPYLDLDHHAYLSIEGQHASDVALPNPLLSQFESQAAALSSLRSGSPI</sequence>
<evidence type="ECO:0000313" key="2">
    <source>
        <dbReference type="Proteomes" id="UP000799436"/>
    </source>
</evidence>
<protein>
    <submittedName>
        <fullName evidence="1">Uncharacterized protein</fullName>
    </submittedName>
</protein>
<organism evidence="1 2">
    <name type="scientific">Teratosphaeria nubilosa</name>
    <dbReference type="NCBI Taxonomy" id="161662"/>
    <lineage>
        <taxon>Eukaryota</taxon>
        <taxon>Fungi</taxon>
        <taxon>Dikarya</taxon>
        <taxon>Ascomycota</taxon>
        <taxon>Pezizomycotina</taxon>
        <taxon>Dothideomycetes</taxon>
        <taxon>Dothideomycetidae</taxon>
        <taxon>Mycosphaerellales</taxon>
        <taxon>Teratosphaeriaceae</taxon>
        <taxon>Teratosphaeria</taxon>
    </lineage>
</organism>
<accession>A0A6G1KWF4</accession>
<reference evidence="1" key="1">
    <citation type="journal article" date="2020" name="Stud. Mycol.">
        <title>101 Dothideomycetes genomes: a test case for predicting lifestyles and emergence of pathogens.</title>
        <authorList>
            <person name="Haridas S."/>
            <person name="Albert R."/>
            <person name="Binder M."/>
            <person name="Bloem J."/>
            <person name="Labutti K."/>
            <person name="Salamov A."/>
            <person name="Andreopoulos B."/>
            <person name="Baker S."/>
            <person name="Barry K."/>
            <person name="Bills G."/>
            <person name="Bluhm B."/>
            <person name="Cannon C."/>
            <person name="Castanera R."/>
            <person name="Culley D."/>
            <person name="Daum C."/>
            <person name="Ezra D."/>
            <person name="Gonzalez J."/>
            <person name="Henrissat B."/>
            <person name="Kuo A."/>
            <person name="Liang C."/>
            <person name="Lipzen A."/>
            <person name="Lutzoni F."/>
            <person name="Magnuson J."/>
            <person name="Mondo S."/>
            <person name="Nolan M."/>
            <person name="Ohm R."/>
            <person name="Pangilinan J."/>
            <person name="Park H.-J."/>
            <person name="Ramirez L."/>
            <person name="Alfaro M."/>
            <person name="Sun H."/>
            <person name="Tritt A."/>
            <person name="Yoshinaga Y."/>
            <person name="Zwiers L.-H."/>
            <person name="Turgeon B."/>
            <person name="Goodwin S."/>
            <person name="Spatafora J."/>
            <person name="Crous P."/>
            <person name="Grigoriev I."/>
        </authorList>
    </citation>
    <scope>NUCLEOTIDE SEQUENCE</scope>
    <source>
        <strain evidence="1">CBS 116005</strain>
    </source>
</reference>
<dbReference type="Proteomes" id="UP000799436">
    <property type="component" value="Unassembled WGS sequence"/>
</dbReference>
<dbReference type="EMBL" id="ML995914">
    <property type="protein sequence ID" value="KAF2764652.1"/>
    <property type="molecule type" value="Genomic_DNA"/>
</dbReference>
<dbReference type="AlphaFoldDB" id="A0A6G1KWF4"/>